<dbReference type="Proteomes" id="UP000094527">
    <property type="component" value="Unassembled WGS sequence"/>
</dbReference>
<protein>
    <submittedName>
        <fullName evidence="2">Uncharacterized protein</fullName>
    </submittedName>
</protein>
<feature type="region of interest" description="Disordered" evidence="1">
    <location>
        <begin position="1"/>
        <end position="29"/>
    </location>
</feature>
<dbReference type="Gene3D" id="3.80.10.10">
    <property type="entry name" value="Ribonuclease Inhibitor"/>
    <property type="match status" value="1"/>
</dbReference>
<accession>A0A1D2MH59</accession>
<evidence type="ECO:0000313" key="2">
    <source>
        <dbReference type="EMBL" id="ODM92251.1"/>
    </source>
</evidence>
<evidence type="ECO:0000256" key="1">
    <source>
        <dbReference type="SAM" id="MobiDB-lite"/>
    </source>
</evidence>
<dbReference type="EMBL" id="LJIJ01001284">
    <property type="protein sequence ID" value="ODM92251.1"/>
    <property type="molecule type" value="Genomic_DNA"/>
</dbReference>
<sequence length="636" mass="71339">MSEVKGGTKKTVAMAESQEASPDPGRDCTDPMLNSVVLQTLFKYGSIEEIKTYRQVCRIWNEESLPRIRSRGWVKLVSSKFETDGLYFEDYLDGVNGADAVSDPFQFRKHPYNNFKLSNFKISLVDGDYGRQLEFWSKCGPKMKQLKISNSCFRSVEDFHAALFRFVPNLKSLKLKDTTVAWSEPGEDDENTIDLKDAPPESTVNSLQVLDIKTVGILPSWNWFFRRYPKIKSFTVSNLLTNMPGFVMAPLTVSKGYELEEILKIMAILARDCGISWELEKLDVLFMCGAHFENRHCELFGHLKLPLSTLCLHIGHFASAPAFKFLLETCANTLRKLVAYREDDRDHEIRQGFPFGVQLDALSELCLTGRGLRPNLDFLPFTPNLKSLILAQDIGSSLIAASSHVSGHETLGVISCRKMESGGRGSRGAKTVIGNTDFPGLEHLVCSNLEELIISGRDEKVCSSGHVAALCRLMPNLKKLMLGLGNDGFRVTCEGWKQLEVLVVQPFEVDQIGLTGNDPLQQQRLPNLSDLTGLRYFGMGVEIFGRPNTHLSNESVLNAIFPLKNLEAITAGYEADVDKMSVEIRDQLLSKFPKFIWKSSVRVYEWSGFRASGDTDESSEDDSDDWSDVEENSNDE</sequence>
<dbReference type="InterPro" id="IPR032675">
    <property type="entry name" value="LRR_dom_sf"/>
</dbReference>
<keyword evidence="3" id="KW-1185">Reference proteome</keyword>
<proteinExistence type="predicted"/>
<reference evidence="2 3" key="1">
    <citation type="journal article" date="2016" name="Genome Biol. Evol.">
        <title>Gene Family Evolution Reflects Adaptation to Soil Environmental Stressors in the Genome of the Collembolan Orchesella cincta.</title>
        <authorList>
            <person name="Faddeeva-Vakhrusheva A."/>
            <person name="Derks M.F."/>
            <person name="Anvar S.Y."/>
            <person name="Agamennone V."/>
            <person name="Suring W."/>
            <person name="Smit S."/>
            <person name="van Straalen N.M."/>
            <person name="Roelofs D."/>
        </authorList>
    </citation>
    <scope>NUCLEOTIDE SEQUENCE [LARGE SCALE GENOMIC DNA]</scope>
    <source>
        <tissue evidence="2">Mixed pool</tissue>
    </source>
</reference>
<dbReference type="AlphaFoldDB" id="A0A1D2MH59"/>
<dbReference type="SUPFAM" id="SSF52047">
    <property type="entry name" value="RNI-like"/>
    <property type="match status" value="1"/>
</dbReference>
<feature type="region of interest" description="Disordered" evidence="1">
    <location>
        <begin position="611"/>
        <end position="636"/>
    </location>
</feature>
<organism evidence="2 3">
    <name type="scientific">Orchesella cincta</name>
    <name type="common">Springtail</name>
    <name type="synonym">Podura cincta</name>
    <dbReference type="NCBI Taxonomy" id="48709"/>
    <lineage>
        <taxon>Eukaryota</taxon>
        <taxon>Metazoa</taxon>
        <taxon>Ecdysozoa</taxon>
        <taxon>Arthropoda</taxon>
        <taxon>Hexapoda</taxon>
        <taxon>Collembola</taxon>
        <taxon>Entomobryomorpha</taxon>
        <taxon>Entomobryoidea</taxon>
        <taxon>Orchesellidae</taxon>
        <taxon>Orchesellinae</taxon>
        <taxon>Orchesella</taxon>
    </lineage>
</organism>
<name>A0A1D2MH59_ORCCI</name>
<evidence type="ECO:0000313" key="3">
    <source>
        <dbReference type="Proteomes" id="UP000094527"/>
    </source>
</evidence>
<feature type="compositionally biased region" description="Acidic residues" evidence="1">
    <location>
        <begin position="614"/>
        <end position="636"/>
    </location>
</feature>
<gene>
    <name evidence="2" type="ORF">Ocin01_14431</name>
</gene>
<comment type="caution">
    <text evidence="2">The sequence shown here is derived from an EMBL/GenBank/DDBJ whole genome shotgun (WGS) entry which is preliminary data.</text>
</comment>